<evidence type="ECO:0000256" key="4">
    <source>
        <dbReference type="ARBA" id="ARBA00022676"/>
    </source>
</evidence>
<dbReference type="Pfam" id="PF05208">
    <property type="entry name" value="ALG3"/>
    <property type="match status" value="1"/>
</dbReference>
<keyword evidence="6 11" id="KW-0812">Transmembrane</keyword>
<dbReference type="PANTHER" id="PTHR12646:SF0">
    <property type="entry name" value="DOL-P-MAN:MAN(5)GLCNAC(2)-PP-DOL ALPHA-1,3-MANNOSYLTRANSFERASE"/>
    <property type="match status" value="1"/>
</dbReference>
<proteinExistence type="predicted"/>
<evidence type="ECO:0000256" key="9">
    <source>
        <dbReference type="ARBA" id="ARBA00023136"/>
    </source>
</evidence>
<keyword evidence="9 11" id="KW-0472">Membrane</keyword>
<feature type="transmembrane region" description="Helical" evidence="11">
    <location>
        <begin position="154"/>
        <end position="177"/>
    </location>
</feature>
<comment type="subcellular location">
    <subcellularLocation>
        <location evidence="1">Endoplasmic reticulum membrane</location>
        <topology evidence="1">Multi-pass membrane protein</topology>
    </subcellularLocation>
</comment>
<reference evidence="12 13" key="1">
    <citation type="journal article" date="2024" name="Nat. Commun.">
        <title>Phylogenomics reveals the evolutionary origins of lichenization in chlorophyte algae.</title>
        <authorList>
            <person name="Puginier C."/>
            <person name="Libourel C."/>
            <person name="Otte J."/>
            <person name="Skaloud P."/>
            <person name="Haon M."/>
            <person name="Grisel S."/>
            <person name="Petersen M."/>
            <person name="Berrin J.G."/>
            <person name="Delaux P.M."/>
            <person name="Dal Grande F."/>
            <person name="Keller J."/>
        </authorList>
    </citation>
    <scope>NUCLEOTIDE SEQUENCE [LARGE SCALE GENOMIC DNA]</scope>
    <source>
        <strain evidence="12 13">SAG 2043</strain>
    </source>
</reference>
<evidence type="ECO:0000256" key="6">
    <source>
        <dbReference type="ARBA" id="ARBA00022692"/>
    </source>
</evidence>
<dbReference type="InterPro" id="IPR007873">
    <property type="entry name" value="Glycosyltransferase_ALG3"/>
</dbReference>
<dbReference type="EMBL" id="JALJOR010000008">
    <property type="protein sequence ID" value="KAK9812595.1"/>
    <property type="molecule type" value="Genomic_DNA"/>
</dbReference>
<evidence type="ECO:0000313" key="13">
    <source>
        <dbReference type="Proteomes" id="UP001489004"/>
    </source>
</evidence>
<keyword evidence="8 11" id="KW-1133">Transmembrane helix</keyword>
<evidence type="ECO:0000256" key="7">
    <source>
        <dbReference type="ARBA" id="ARBA00022824"/>
    </source>
</evidence>
<dbReference type="Proteomes" id="UP001489004">
    <property type="component" value="Unassembled WGS sequence"/>
</dbReference>
<comment type="catalytic activity">
    <reaction evidence="10">
        <text>an alpha-D-Man-(1-&gt;2)-alpha-D-Man-(1-&gt;2)-alpha-D-Man-(1-&gt;3)-[alpha-D-Man-(1-&gt;6)]-beta-D-Man-(1-&gt;4)-beta-D-GlcNAc-(1-&gt;4)-alpha-D-GlcNAc-diphospho-di-trans,poly-cis-dolichol + a di-trans,poly-cis-dolichyl beta-D-mannosyl phosphate = an alpha-D-Man-(1-&gt;2)-alpha-D-Man-(1-&gt;2)-alpha-D-Man-(1-&gt;3)-[alpha-D-Man-(1-&gt;3)-alpha-D-Man-(1-&gt;6)]-beta-D-Man-(1-&gt;4)-beta-D-GlcNAc-(1-&gt;4)-alpha-D-GlcNAc-diphospho-di-trans,poly-cis-dolichol + a di-trans,poly-cis-dolichyl phosphate + H(+)</text>
        <dbReference type="Rhea" id="RHEA:29527"/>
        <dbReference type="Rhea" id="RHEA-COMP:19498"/>
        <dbReference type="Rhea" id="RHEA-COMP:19501"/>
        <dbReference type="Rhea" id="RHEA-COMP:19516"/>
        <dbReference type="Rhea" id="RHEA-COMP:19517"/>
        <dbReference type="ChEBI" id="CHEBI:15378"/>
        <dbReference type="ChEBI" id="CHEBI:57683"/>
        <dbReference type="ChEBI" id="CHEBI:58211"/>
        <dbReference type="ChEBI" id="CHEBI:132515"/>
        <dbReference type="ChEBI" id="CHEBI:132516"/>
        <dbReference type="EC" id="2.4.1.258"/>
    </reaction>
    <physiologicalReaction direction="left-to-right" evidence="10">
        <dbReference type="Rhea" id="RHEA:29528"/>
    </physiologicalReaction>
</comment>
<comment type="pathway">
    <text evidence="2">Protein modification; protein glycosylation.</text>
</comment>
<name>A0AAW1PS83_9CHLO</name>
<gene>
    <name evidence="12" type="ORF">WJX72_000071</name>
</gene>
<keyword evidence="13" id="KW-1185">Reference proteome</keyword>
<feature type="transmembrane region" description="Helical" evidence="11">
    <location>
        <begin position="58"/>
        <end position="74"/>
    </location>
</feature>
<evidence type="ECO:0000256" key="11">
    <source>
        <dbReference type="SAM" id="Phobius"/>
    </source>
</evidence>
<keyword evidence="7" id="KW-0256">Endoplasmic reticulum</keyword>
<dbReference type="EC" id="2.4.1.258" evidence="3"/>
<evidence type="ECO:0000256" key="2">
    <source>
        <dbReference type="ARBA" id="ARBA00004922"/>
    </source>
</evidence>
<evidence type="ECO:0000256" key="5">
    <source>
        <dbReference type="ARBA" id="ARBA00022679"/>
    </source>
</evidence>
<feature type="transmembrane region" description="Helical" evidence="11">
    <location>
        <begin position="189"/>
        <end position="209"/>
    </location>
</feature>
<sequence length="237" mass="26531">MATYIAVLLLLGEAVLCGLIIWKVPYTEIDWVAYMQEVQGFLQGELDYTHLKGETGPLVYPAGFVYIYSALHWLTRGGDIFPGQLVFALVYLATQAVVFYIYIRSRTFPPWALALLCLSKRMHSLYVLRLFNDCIAMLLAYIAIALLVERRWRLALLSFSAAVSVKMNVLLMAPPVLVVMLKDAKLGDIIKGTIAGTVLQLLLGAPFLWHSPMSYLSRAFELSPDPKTLPDAITDEQ</sequence>
<evidence type="ECO:0000313" key="12">
    <source>
        <dbReference type="EMBL" id="KAK9812595.1"/>
    </source>
</evidence>
<comment type="caution">
    <text evidence="12">The sequence shown here is derived from an EMBL/GenBank/DDBJ whole genome shotgun (WGS) entry which is preliminary data.</text>
</comment>
<dbReference type="PANTHER" id="PTHR12646">
    <property type="entry name" value="NOT56 - RELATED"/>
    <property type="match status" value="1"/>
</dbReference>
<feature type="transmembrane region" description="Helical" evidence="11">
    <location>
        <begin position="86"/>
        <end position="103"/>
    </location>
</feature>
<evidence type="ECO:0000256" key="10">
    <source>
        <dbReference type="ARBA" id="ARBA00049506"/>
    </source>
</evidence>
<dbReference type="AlphaFoldDB" id="A0AAW1PS83"/>
<protein>
    <recommendedName>
        <fullName evidence="3">dolichyl-P-Man:Man5GlcNAc2-PP-dolichol alpha-1,3-mannosyltransferase</fullName>
        <ecNumber evidence="3">2.4.1.258</ecNumber>
    </recommendedName>
</protein>
<dbReference type="GO" id="GO:0052925">
    <property type="term" value="F:dol-P-Man:Man(5)GlcNAc(2)-PP-Dol alpha-1,3-mannosyltransferase activity"/>
    <property type="evidence" value="ECO:0007669"/>
    <property type="project" value="UniProtKB-EC"/>
</dbReference>
<dbReference type="GO" id="GO:0005789">
    <property type="term" value="C:endoplasmic reticulum membrane"/>
    <property type="evidence" value="ECO:0007669"/>
    <property type="project" value="UniProtKB-SubCell"/>
</dbReference>
<keyword evidence="5" id="KW-0808">Transferase</keyword>
<evidence type="ECO:0000256" key="1">
    <source>
        <dbReference type="ARBA" id="ARBA00004477"/>
    </source>
</evidence>
<accession>A0AAW1PS83</accession>
<evidence type="ECO:0000256" key="3">
    <source>
        <dbReference type="ARBA" id="ARBA00011964"/>
    </source>
</evidence>
<keyword evidence="4" id="KW-0328">Glycosyltransferase</keyword>
<organism evidence="12 13">
    <name type="scientific">[Myrmecia] bisecta</name>
    <dbReference type="NCBI Taxonomy" id="41462"/>
    <lineage>
        <taxon>Eukaryota</taxon>
        <taxon>Viridiplantae</taxon>
        <taxon>Chlorophyta</taxon>
        <taxon>core chlorophytes</taxon>
        <taxon>Trebouxiophyceae</taxon>
        <taxon>Trebouxiales</taxon>
        <taxon>Trebouxiaceae</taxon>
        <taxon>Myrmecia</taxon>
    </lineage>
</organism>
<evidence type="ECO:0000256" key="8">
    <source>
        <dbReference type="ARBA" id="ARBA00022989"/>
    </source>
</evidence>
<feature type="transmembrane region" description="Helical" evidence="11">
    <location>
        <begin position="123"/>
        <end position="147"/>
    </location>
</feature>